<dbReference type="RefSeq" id="WP_038682187.1">
    <property type="nucleotide sequence ID" value="NZ_CP007514.1"/>
</dbReference>
<dbReference type="GO" id="GO:0018786">
    <property type="term" value="F:haloalkane dehalogenase activity"/>
    <property type="evidence" value="ECO:0007669"/>
    <property type="project" value="UniProtKB-EC"/>
</dbReference>
<dbReference type="InterPro" id="IPR029058">
    <property type="entry name" value="AB_hydrolase_fold"/>
</dbReference>
<dbReference type="PRINTS" id="PR00412">
    <property type="entry name" value="EPOXHYDRLASE"/>
</dbReference>
<dbReference type="GO" id="GO:0004301">
    <property type="term" value="F:epoxide hydrolase activity"/>
    <property type="evidence" value="ECO:0007669"/>
    <property type="project" value="TreeGrafter"/>
</dbReference>
<dbReference type="SUPFAM" id="SSF53474">
    <property type="entry name" value="alpha/beta-Hydrolases"/>
    <property type="match status" value="1"/>
</dbReference>
<keyword evidence="5" id="KW-1185">Reference proteome</keyword>
<dbReference type="STRING" id="42256.RradSPS_1846"/>
<accession>A0A023X4Z7</accession>
<keyword evidence="3" id="KW-0808">Transferase</keyword>
<proteinExistence type="predicted"/>
<reference evidence="3 5" key="1">
    <citation type="submission" date="2014-03" db="EMBL/GenBank/DDBJ databases">
        <title>Complete genome sequence of the Radio-Resistant Rubrobacter radiotolerans RSPS-4.</title>
        <authorList>
            <person name="Egas C.C."/>
            <person name="Barroso C.C."/>
            <person name="Froufe H.J.C."/>
            <person name="Pacheco J.J."/>
            <person name="Albuquerque L.L."/>
            <person name="da Costa M.M.S."/>
        </authorList>
    </citation>
    <scope>NUCLEOTIDE SEQUENCE [LARGE SCALE GENOMIC DNA]</scope>
    <source>
        <strain evidence="3 5">RSPS-4</strain>
    </source>
</reference>
<dbReference type="EMBL" id="CP007514">
    <property type="protein sequence ID" value="AHY47129.1"/>
    <property type="molecule type" value="Genomic_DNA"/>
</dbReference>
<dbReference type="Proteomes" id="UP001281130">
    <property type="component" value="Unassembled WGS sequence"/>
</dbReference>
<evidence type="ECO:0000256" key="1">
    <source>
        <dbReference type="ARBA" id="ARBA00022801"/>
    </source>
</evidence>
<dbReference type="Proteomes" id="UP000025229">
    <property type="component" value="Chromosome"/>
</dbReference>
<dbReference type="EC" id="3.8.1.5" evidence="4"/>
<dbReference type="AlphaFoldDB" id="A0A023X4Z7"/>
<dbReference type="NCBIfam" id="NF002043">
    <property type="entry name" value="PRK00870.1"/>
    <property type="match status" value="1"/>
</dbReference>
<dbReference type="Gene3D" id="3.40.50.1820">
    <property type="entry name" value="alpha/beta hydrolase"/>
    <property type="match status" value="1"/>
</dbReference>
<dbReference type="PANTHER" id="PTHR42977">
    <property type="entry name" value="HYDROLASE-RELATED"/>
    <property type="match status" value="1"/>
</dbReference>
<evidence type="ECO:0000313" key="4">
    <source>
        <dbReference type="EMBL" id="MDX5894534.1"/>
    </source>
</evidence>
<dbReference type="PATRIC" id="fig|42256.3.peg.1876"/>
<dbReference type="Pfam" id="PF00561">
    <property type="entry name" value="Abhydrolase_1"/>
    <property type="match status" value="1"/>
</dbReference>
<keyword evidence="1 3" id="KW-0378">Hydrolase</keyword>
<dbReference type="eggNOG" id="COG2267">
    <property type="taxonomic scope" value="Bacteria"/>
</dbReference>
<keyword evidence="3" id="KW-0012">Acyltransferase</keyword>
<evidence type="ECO:0000313" key="3">
    <source>
        <dbReference type="EMBL" id="AHY47129.1"/>
    </source>
</evidence>
<evidence type="ECO:0000313" key="5">
    <source>
        <dbReference type="Proteomes" id="UP000025229"/>
    </source>
</evidence>
<dbReference type="PANTHER" id="PTHR42977:SF3">
    <property type="entry name" value="AB HYDROLASE-1 DOMAIN-CONTAINING PROTEIN"/>
    <property type="match status" value="1"/>
</dbReference>
<reference evidence="4" key="2">
    <citation type="submission" date="2023-11" db="EMBL/GenBank/DDBJ databases">
        <title>MicrobeMod: A computational toolkit for identifying prokaryotic methylation and restriction-modification with nanopore sequencing.</title>
        <authorList>
            <person name="Crits-Christoph A."/>
            <person name="Kang S.C."/>
            <person name="Lee H."/>
            <person name="Ostrov N."/>
        </authorList>
    </citation>
    <scope>NUCLEOTIDE SEQUENCE</scope>
    <source>
        <strain evidence="4">ATCC 51242</strain>
    </source>
</reference>
<dbReference type="EMBL" id="JAWXXX010000001">
    <property type="protein sequence ID" value="MDX5894534.1"/>
    <property type="molecule type" value="Genomic_DNA"/>
</dbReference>
<name>A0A023X4Z7_RUBRA</name>
<dbReference type="InterPro" id="IPR051340">
    <property type="entry name" value="Haloalkane_dehalogenase"/>
</dbReference>
<organism evidence="3 5">
    <name type="scientific">Rubrobacter radiotolerans</name>
    <name type="common">Arthrobacter radiotolerans</name>
    <dbReference type="NCBI Taxonomy" id="42256"/>
    <lineage>
        <taxon>Bacteria</taxon>
        <taxon>Bacillati</taxon>
        <taxon>Actinomycetota</taxon>
        <taxon>Rubrobacteria</taxon>
        <taxon>Rubrobacterales</taxon>
        <taxon>Rubrobacteraceae</taxon>
        <taxon>Rubrobacter</taxon>
    </lineage>
</organism>
<dbReference type="GO" id="GO:0016746">
    <property type="term" value="F:acyltransferase activity"/>
    <property type="evidence" value="ECO:0007669"/>
    <property type="project" value="UniProtKB-KW"/>
</dbReference>
<feature type="domain" description="AB hydrolase-1" evidence="2">
    <location>
        <begin position="42"/>
        <end position="281"/>
    </location>
</feature>
<dbReference type="KEGG" id="rrd:RradSPS_1846"/>
<protein>
    <submittedName>
        <fullName evidence="4">Haloalkane dehalogenase</fullName>
        <ecNumber evidence="4">3.8.1.5</ecNumber>
    </submittedName>
    <submittedName>
        <fullName evidence="3">Putative hydrolases or acyltransferases (Alpha/beta hydrolase superfamily)</fullName>
    </submittedName>
</protein>
<sequence length="297" mass="32938">MDVFRTPEERFDALTDFPYRPRYREWEGLRLAHVDAGEPSAPPVVLLHGEPTWSYLWRRVMEPLLDAGYRCIAPDLPGFGRSDKPTDPGWYSYERHTEAVVDLFESLDLRDVTLVVHDWGGPIGLRTATLAVPERVSRIVAMDTGVFDGRQKMTETWLGFKAFVERATELPVKRLIKAGCHTTPEEATLAAYEAPFPTEESKAGARAFPALIPLSPDEPGAEAGRRVKEALAADRRPAFVLWGDSDGVLPLESAGRGLARLLTGAEDLVPVRGAGHFLQEDAGERVGREIARWLPEG</sequence>
<dbReference type="HOGENOM" id="CLU_020336_13_3_11"/>
<evidence type="ECO:0000259" key="2">
    <source>
        <dbReference type="Pfam" id="PF00561"/>
    </source>
</evidence>
<dbReference type="InterPro" id="IPR000639">
    <property type="entry name" value="Epox_hydrolase-like"/>
</dbReference>
<dbReference type="InterPro" id="IPR000073">
    <property type="entry name" value="AB_hydrolase_1"/>
</dbReference>
<dbReference type="OrthoDB" id="5431692at2"/>
<dbReference type="PRINTS" id="PR00111">
    <property type="entry name" value="ABHYDROLASE"/>
</dbReference>
<gene>
    <name evidence="3" type="ORF">RradSPS_1846</name>
    <name evidence="4" type="ORF">SIL72_10905</name>
</gene>